<keyword evidence="5 6" id="KW-0238">DNA-binding</keyword>
<comment type="function">
    <text evidence="6">The RecF protein is involved in DNA metabolism; it is required for DNA replication and normal SOS inducibility. RecF binds preferentially to single-stranded, linear DNA. It also seems to bind ATP.</text>
</comment>
<evidence type="ECO:0000256" key="3">
    <source>
        <dbReference type="ARBA" id="ARBA00022741"/>
    </source>
</evidence>
<dbReference type="GO" id="GO:0006260">
    <property type="term" value="P:DNA replication"/>
    <property type="evidence" value="ECO:0007669"/>
    <property type="project" value="UniProtKB-UniRule"/>
</dbReference>
<dbReference type="GO" id="GO:0003697">
    <property type="term" value="F:single-stranded DNA binding"/>
    <property type="evidence" value="ECO:0007669"/>
    <property type="project" value="UniProtKB-UniRule"/>
</dbReference>
<dbReference type="HAMAP" id="MF_00365">
    <property type="entry name" value="RecF"/>
    <property type="match status" value="1"/>
</dbReference>
<comment type="subcellular location">
    <subcellularLocation>
        <location evidence="6">Cytoplasm</location>
    </subcellularLocation>
</comment>
<evidence type="ECO:0000313" key="9">
    <source>
        <dbReference type="Proteomes" id="UP000024816"/>
    </source>
</evidence>
<comment type="similarity">
    <text evidence="6">Belongs to the RecF family.</text>
</comment>
<dbReference type="Gene3D" id="3.40.50.300">
    <property type="entry name" value="P-loop containing nucleotide triphosphate hydrolases"/>
    <property type="match status" value="1"/>
</dbReference>
<dbReference type="SUPFAM" id="SSF52540">
    <property type="entry name" value="P-loop containing nucleoside triphosphate hydrolases"/>
    <property type="match status" value="1"/>
</dbReference>
<dbReference type="GO" id="GO:0006302">
    <property type="term" value="P:double-strand break repair"/>
    <property type="evidence" value="ECO:0007669"/>
    <property type="project" value="TreeGrafter"/>
</dbReference>
<dbReference type="InterPro" id="IPR027417">
    <property type="entry name" value="P-loop_NTPase"/>
</dbReference>
<dbReference type="InterPro" id="IPR042174">
    <property type="entry name" value="RecF_2"/>
</dbReference>
<keyword evidence="4 6" id="KW-0067">ATP-binding</keyword>
<keyword evidence="6" id="KW-0742">SOS response</keyword>
<keyword evidence="2 6" id="KW-0235">DNA replication</keyword>
<accession>A0A059FL52</accession>
<dbReference type="RefSeq" id="WP_035577353.1">
    <property type="nucleotide sequence ID" value="NZ_ARYJ01000001.1"/>
</dbReference>
<proteinExistence type="inferred from homology"/>
<keyword evidence="1 6" id="KW-0963">Cytoplasm</keyword>
<keyword evidence="6" id="KW-0234">DNA repair</keyword>
<evidence type="ECO:0000256" key="4">
    <source>
        <dbReference type="ARBA" id="ARBA00022840"/>
    </source>
</evidence>
<organism evidence="8 9">
    <name type="scientific">Hyphomonas jannaschiana VP2</name>
    <dbReference type="NCBI Taxonomy" id="1280952"/>
    <lineage>
        <taxon>Bacteria</taxon>
        <taxon>Pseudomonadati</taxon>
        <taxon>Pseudomonadota</taxon>
        <taxon>Alphaproteobacteria</taxon>
        <taxon>Hyphomonadales</taxon>
        <taxon>Hyphomonadaceae</taxon>
        <taxon>Hyphomonas</taxon>
    </lineage>
</organism>
<keyword evidence="3 6" id="KW-0547">Nucleotide-binding</keyword>
<dbReference type="STRING" id="1280952.HJA_01630"/>
<dbReference type="PATRIC" id="fig|1280952.3.peg.331"/>
<keyword evidence="9" id="KW-1185">Reference proteome</keyword>
<evidence type="ECO:0000313" key="8">
    <source>
        <dbReference type="EMBL" id="KCZ91198.1"/>
    </source>
</evidence>
<dbReference type="InterPro" id="IPR003395">
    <property type="entry name" value="RecF/RecN/SMC_N"/>
</dbReference>
<dbReference type="NCBIfam" id="TIGR00611">
    <property type="entry name" value="recf"/>
    <property type="match status" value="1"/>
</dbReference>
<reference evidence="8 9" key="1">
    <citation type="journal article" date="2014" name="Antonie Van Leeuwenhoek">
        <title>Hyphomonas beringensis sp. nov. and Hyphomonas chukchiensis sp. nov., isolated from surface seawater of the Bering Sea and Chukchi Sea.</title>
        <authorList>
            <person name="Li C."/>
            <person name="Lai Q."/>
            <person name="Li G."/>
            <person name="Dong C."/>
            <person name="Wang J."/>
            <person name="Liao Y."/>
            <person name="Shao Z."/>
        </authorList>
    </citation>
    <scope>NUCLEOTIDE SEQUENCE [LARGE SCALE GENOMIC DNA]</scope>
    <source>
        <strain evidence="8 9">VP2</strain>
    </source>
</reference>
<name>A0A059FL52_9PROT</name>
<dbReference type="GO" id="GO:0000731">
    <property type="term" value="P:DNA synthesis involved in DNA repair"/>
    <property type="evidence" value="ECO:0007669"/>
    <property type="project" value="TreeGrafter"/>
</dbReference>
<gene>
    <name evidence="6" type="primary">recF</name>
    <name evidence="8" type="ORF">HJA_01630</name>
</gene>
<dbReference type="GO" id="GO:0005524">
    <property type="term" value="F:ATP binding"/>
    <property type="evidence" value="ECO:0007669"/>
    <property type="project" value="UniProtKB-UniRule"/>
</dbReference>
<keyword evidence="6" id="KW-0227">DNA damage</keyword>
<dbReference type="AlphaFoldDB" id="A0A059FL52"/>
<dbReference type="EMBL" id="ARYJ01000001">
    <property type="protein sequence ID" value="KCZ91198.1"/>
    <property type="molecule type" value="Genomic_DNA"/>
</dbReference>
<dbReference type="PANTHER" id="PTHR32182:SF0">
    <property type="entry name" value="DNA REPLICATION AND REPAIR PROTEIN RECF"/>
    <property type="match status" value="1"/>
</dbReference>
<evidence type="ECO:0000259" key="7">
    <source>
        <dbReference type="Pfam" id="PF02463"/>
    </source>
</evidence>
<dbReference type="Pfam" id="PF02463">
    <property type="entry name" value="SMC_N"/>
    <property type="match status" value="1"/>
</dbReference>
<dbReference type="GO" id="GO:0009432">
    <property type="term" value="P:SOS response"/>
    <property type="evidence" value="ECO:0007669"/>
    <property type="project" value="UniProtKB-UniRule"/>
</dbReference>
<evidence type="ECO:0000256" key="6">
    <source>
        <dbReference type="HAMAP-Rule" id="MF_00365"/>
    </source>
</evidence>
<dbReference type="GO" id="GO:0005737">
    <property type="term" value="C:cytoplasm"/>
    <property type="evidence" value="ECO:0007669"/>
    <property type="project" value="UniProtKB-SubCell"/>
</dbReference>
<evidence type="ECO:0000256" key="2">
    <source>
        <dbReference type="ARBA" id="ARBA00022705"/>
    </source>
</evidence>
<dbReference type="OrthoDB" id="9803889at2"/>
<dbReference type="InterPro" id="IPR001238">
    <property type="entry name" value="DNA-binding_RecF"/>
</dbReference>
<sequence>MTALTRLSLTDFRNYASLTLPLDGRHVCLYGANGAGKTNLLEAVSQLGPGRGLRSSTLPDMARTGSPGSWTVAASLADGHKVGVTLDNSGGSSKRVVRLDGAPSTATELAEIVRIVWLTPNMDGVFRGSASDRRRFYDRLVLAHTPSHASASSRYERAMRERNALLERGHVDPAWADAIETRLAESGAEIAINRAHVLESLQAAIEARPEGHFPKADISLEGKAEQAAMRGDDFKSIFEMLAETWRTSRRRDMAAGRTLEGPHRADLAVIHRPTGAPAKDASTGQQKALLIGLILASATALKAERDGPPPLLLLDEAAAHLDPDRRAALFDEICALGGQAWLTGTEKFLFDSFGDRAQALHVQDGNVVAEG</sequence>
<evidence type="ECO:0000256" key="5">
    <source>
        <dbReference type="ARBA" id="ARBA00023125"/>
    </source>
</evidence>
<feature type="domain" description="RecF/RecN/SMC N-terminal" evidence="7">
    <location>
        <begin position="4"/>
        <end position="335"/>
    </location>
</feature>
<comment type="caution">
    <text evidence="8">The sequence shown here is derived from an EMBL/GenBank/DDBJ whole genome shotgun (WGS) entry which is preliminary data.</text>
</comment>
<dbReference type="Proteomes" id="UP000024816">
    <property type="component" value="Unassembled WGS sequence"/>
</dbReference>
<dbReference type="PANTHER" id="PTHR32182">
    <property type="entry name" value="DNA REPLICATION AND REPAIR PROTEIN RECF"/>
    <property type="match status" value="1"/>
</dbReference>
<dbReference type="eggNOG" id="COG1195">
    <property type="taxonomic scope" value="Bacteria"/>
</dbReference>
<protein>
    <recommendedName>
        <fullName evidence="6">DNA replication and repair protein RecF</fullName>
    </recommendedName>
</protein>
<dbReference type="Gene3D" id="1.20.1050.90">
    <property type="entry name" value="RecF/RecN/SMC, N-terminal domain"/>
    <property type="match status" value="1"/>
</dbReference>
<evidence type="ECO:0000256" key="1">
    <source>
        <dbReference type="ARBA" id="ARBA00022490"/>
    </source>
</evidence>
<feature type="binding site" evidence="6">
    <location>
        <begin position="31"/>
        <end position="38"/>
    </location>
    <ligand>
        <name>ATP</name>
        <dbReference type="ChEBI" id="CHEBI:30616"/>
    </ligand>
</feature>